<dbReference type="InterPro" id="IPR045357">
    <property type="entry name" value="Aminopeptidase_N-like_N"/>
</dbReference>
<evidence type="ECO:0000259" key="15">
    <source>
        <dbReference type="Pfam" id="PF17900"/>
    </source>
</evidence>
<keyword evidence="13" id="KW-0472">Membrane</keyword>
<keyword evidence="6" id="KW-0031">Aminopeptidase</keyword>
<dbReference type="GO" id="GO:0070006">
    <property type="term" value="F:metalloaminopeptidase activity"/>
    <property type="evidence" value="ECO:0007669"/>
    <property type="project" value="TreeGrafter"/>
</dbReference>
<dbReference type="InterPro" id="IPR014782">
    <property type="entry name" value="Peptidase_M1_dom"/>
</dbReference>
<dbReference type="InterPro" id="IPR050344">
    <property type="entry name" value="Peptidase_M1_aminopeptidases"/>
</dbReference>
<dbReference type="STRING" id="416016.SAMN05443547_0627"/>
<dbReference type="Pfam" id="PF17900">
    <property type="entry name" value="Peptidase_M1_N"/>
    <property type="match status" value="1"/>
</dbReference>
<evidence type="ECO:0000256" key="10">
    <source>
        <dbReference type="ARBA" id="ARBA00022801"/>
    </source>
</evidence>
<dbReference type="GO" id="GO:0006508">
    <property type="term" value="P:proteolysis"/>
    <property type="evidence" value="ECO:0007669"/>
    <property type="project" value="UniProtKB-KW"/>
</dbReference>
<dbReference type="Pfam" id="PF01433">
    <property type="entry name" value="Peptidase_M1"/>
    <property type="match status" value="1"/>
</dbReference>
<dbReference type="AlphaFoldDB" id="A0A1M7ZTW1"/>
<evidence type="ECO:0000256" key="11">
    <source>
        <dbReference type="ARBA" id="ARBA00022833"/>
    </source>
</evidence>
<reference evidence="18" key="1">
    <citation type="submission" date="2016-12" db="EMBL/GenBank/DDBJ databases">
        <authorList>
            <person name="Varghese N."/>
            <person name="Submissions S."/>
        </authorList>
    </citation>
    <scope>NUCLEOTIDE SEQUENCE [LARGE SCALE GENOMIC DNA]</scope>
    <source>
        <strain evidence="18">DSM 18830</strain>
    </source>
</reference>
<evidence type="ECO:0000259" key="14">
    <source>
        <dbReference type="Pfam" id="PF01433"/>
    </source>
</evidence>
<dbReference type="InterPro" id="IPR026444">
    <property type="entry name" value="Secre_tail"/>
</dbReference>
<evidence type="ECO:0000313" key="18">
    <source>
        <dbReference type="Proteomes" id="UP000184611"/>
    </source>
</evidence>
<feature type="domain" description="Secretion system C-terminal sorting" evidence="16">
    <location>
        <begin position="625"/>
        <end position="691"/>
    </location>
</feature>
<dbReference type="GO" id="GO:0016285">
    <property type="term" value="F:alanyl aminopeptidase activity"/>
    <property type="evidence" value="ECO:0007669"/>
    <property type="project" value="UniProtKB-EC"/>
</dbReference>
<evidence type="ECO:0000256" key="12">
    <source>
        <dbReference type="ARBA" id="ARBA00023049"/>
    </source>
</evidence>
<dbReference type="SUPFAM" id="SSF63737">
    <property type="entry name" value="Leukotriene A4 hydrolase N-terminal domain"/>
    <property type="match status" value="1"/>
</dbReference>
<dbReference type="InterPro" id="IPR001930">
    <property type="entry name" value="Peptidase_M1"/>
</dbReference>
<dbReference type="Pfam" id="PF18962">
    <property type="entry name" value="Por_Secre_tail"/>
    <property type="match status" value="1"/>
</dbReference>
<dbReference type="GO" id="GO:0008270">
    <property type="term" value="F:zinc ion binding"/>
    <property type="evidence" value="ECO:0007669"/>
    <property type="project" value="InterPro"/>
</dbReference>
<evidence type="ECO:0000259" key="16">
    <source>
        <dbReference type="Pfam" id="PF18962"/>
    </source>
</evidence>
<keyword evidence="13" id="KW-1133">Transmembrane helix</keyword>
<evidence type="ECO:0000256" key="5">
    <source>
        <dbReference type="ARBA" id="ARBA00015611"/>
    </source>
</evidence>
<dbReference type="InterPro" id="IPR027268">
    <property type="entry name" value="Peptidase_M4/M1_CTD_sf"/>
</dbReference>
<dbReference type="PANTHER" id="PTHR11533">
    <property type="entry name" value="PROTEASE M1 ZINC METALLOPROTEASE"/>
    <property type="match status" value="1"/>
</dbReference>
<comment type="cofactor">
    <cofactor evidence="2">
        <name>Zn(2+)</name>
        <dbReference type="ChEBI" id="CHEBI:29105"/>
    </cofactor>
</comment>
<dbReference type="Proteomes" id="UP000184611">
    <property type="component" value="Unassembled WGS sequence"/>
</dbReference>
<keyword evidence="9" id="KW-0732">Signal</keyword>
<keyword evidence="11" id="KW-0862">Zinc</keyword>
<evidence type="ECO:0000313" key="17">
    <source>
        <dbReference type="EMBL" id="SHO72296.1"/>
    </source>
</evidence>
<dbReference type="SUPFAM" id="SSF55486">
    <property type="entry name" value="Metalloproteases ('zincins'), catalytic domain"/>
    <property type="match status" value="1"/>
</dbReference>
<dbReference type="EC" id="3.4.11.2" evidence="4"/>
<keyword evidence="10" id="KW-0378">Hydrolase</keyword>
<keyword evidence="13" id="KW-0812">Transmembrane</keyword>
<evidence type="ECO:0000256" key="7">
    <source>
        <dbReference type="ARBA" id="ARBA00022670"/>
    </source>
</evidence>
<dbReference type="GO" id="GO:0016020">
    <property type="term" value="C:membrane"/>
    <property type="evidence" value="ECO:0007669"/>
    <property type="project" value="TreeGrafter"/>
</dbReference>
<sequence length="693" mass="77639">MKIRQKALSKQRYYCIFAFFLCKLIILTLILLVFNKVELLKVTPKFYNLLRMKKITLSFLILFVLIGFAQTDNSEFDRMVVAEMKSASSLQEFRVNPNTQNYDVTYHELRFTVNPDNTTPYINGVVQTTFTALSDMNVVTFDMATALVVSSVTMNSSNLSFSQSNYELNINLPATLTTGSAATVEITYAGSPPQAEGAFTRSMHGGTPIIFTLSEPFGARDWWPCKQDLTDKIASFDIYITCPETYIGVSNGLLQSSVTSGGLTTRHFKHNYPIPAYLISLNVTNYTSYNIQAGLGTAERPFFPINNYLYPESNTTTIRNAIDVTVPIMNIFEQKFGSYPYRNEQYGHVQFNWSGGMEHATMSSMGSWGRSLIAHELGHQWFGNKVTCGSWKDIWLNEGLTEYTAGIVVEELDGQTSFVSWKNNKITNITSQTGGALYLTEAEALDVNRIFSSRLSYNKGSMVTHMLRWVMGDTNFFLALRNYLNDTNLAYAYAQTNDLKGHLEAVHGSSLDAFFNDWVYMQGYPTYTVDVQALGFGQARITVNQTQSHPSVSFFEMPLQIRLTGAGGAIHDVVVNNTSNGQQFVVSVPFLVTGVVFDPNKHIISRNSTTTLSNDSFELEEAISVYPNPANDELHIMMPTTTQLERVEIYNTLGQLLATHQAADFRIDNLSSGMHVMKITTSEGAIHKNFIKK</sequence>
<gene>
    <name evidence="17" type="ORF">SAMN05443547_0627</name>
</gene>
<evidence type="ECO:0000256" key="4">
    <source>
        <dbReference type="ARBA" id="ARBA00012564"/>
    </source>
</evidence>
<evidence type="ECO:0000256" key="3">
    <source>
        <dbReference type="ARBA" id="ARBA00010136"/>
    </source>
</evidence>
<evidence type="ECO:0000256" key="1">
    <source>
        <dbReference type="ARBA" id="ARBA00000098"/>
    </source>
</evidence>
<keyword evidence="18" id="KW-1185">Reference proteome</keyword>
<evidence type="ECO:0000256" key="2">
    <source>
        <dbReference type="ARBA" id="ARBA00001947"/>
    </source>
</evidence>
<dbReference type="GO" id="GO:0042277">
    <property type="term" value="F:peptide binding"/>
    <property type="evidence" value="ECO:0007669"/>
    <property type="project" value="TreeGrafter"/>
</dbReference>
<feature type="transmembrane region" description="Helical" evidence="13">
    <location>
        <begin position="12"/>
        <end position="34"/>
    </location>
</feature>
<name>A0A1M7ZTW1_9FLAO</name>
<dbReference type="PANTHER" id="PTHR11533:SF174">
    <property type="entry name" value="PUROMYCIN-SENSITIVE AMINOPEPTIDASE-RELATED"/>
    <property type="match status" value="1"/>
</dbReference>
<dbReference type="InterPro" id="IPR042097">
    <property type="entry name" value="Aminopeptidase_N-like_N_sf"/>
</dbReference>
<dbReference type="NCBIfam" id="TIGR04183">
    <property type="entry name" value="Por_Secre_tail"/>
    <property type="match status" value="1"/>
</dbReference>
<keyword evidence="7" id="KW-0645">Protease</keyword>
<feature type="domain" description="Aminopeptidase N-like N-terminal" evidence="15">
    <location>
        <begin position="106"/>
        <end position="278"/>
    </location>
</feature>
<dbReference type="GO" id="GO:0005737">
    <property type="term" value="C:cytoplasm"/>
    <property type="evidence" value="ECO:0007669"/>
    <property type="project" value="TreeGrafter"/>
</dbReference>
<proteinExistence type="inferred from homology"/>
<dbReference type="EMBL" id="FRYK01000001">
    <property type="protein sequence ID" value="SHO72296.1"/>
    <property type="molecule type" value="Genomic_DNA"/>
</dbReference>
<dbReference type="GO" id="GO:0043171">
    <property type="term" value="P:peptide catabolic process"/>
    <property type="evidence" value="ECO:0007669"/>
    <property type="project" value="TreeGrafter"/>
</dbReference>
<evidence type="ECO:0000256" key="6">
    <source>
        <dbReference type="ARBA" id="ARBA00022438"/>
    </source>
</evidence>
<comment type="catalytic activity">
    <reaction evidence="1">
        <text>Release of an N-terminal amino acid, Xaa-|-Yaa- from a peptide, amide or arylamide. Xaa is preferably Ala, but may be most amino acids including Pro (slow action). When a terminal hydrophobic residue is followed by a prolyl residue, the two may be released as an intact Xaa-Pro dipeptide.</text>
        <dbReference type="EC" id="3.4.11.2"/>
    </reaction>
</comment>
<comment type="similarity">
    <text evidence="3">Belongs to the peptidase M1 family.</text>
</comment>
<dbReference type="CDD" id="cd09603">
    <property type="entry name" value="M1_APN_like"/>
    <property type="match status" value="1"/>
</dbReference>
<protein>
    <recommendedName>
        <fullName evidence="5">Aminopeptidase N</fullName>
        <ecNumber evidence="4">3.4.11.2</ecNumber>
    </recommendedName>
</protein>
<evidence type="ECO:0000256" key="9">
    <source>
        <dbReference type="ARBA" id="ARBA00022729"/>
    </source>
</evidence>
<evidence type="ECO:0000256" key="13">
    <source>
        <dbReference type="SAM" id="Phobius"/>
    </source>
</evidence>
<keyword evidence="8" id="KW-0479">Metal-binding</keyword>
<dbReference type="Gene3D" id="1.10.390.10">
    <property type="entry name" value="Neutral Protease Domain 2"/>
    <property type="match status" value="1"/>
</dbReference>
<accession>A0A1M7ZTW1</accession>
<feature type="domain" description="Peptidase M1 membrane alanine aminopeptidase" evidence="14">
    <location>
        <begin position="369"/>
        <end position="518"/>
    </location>
</feature>
<keyword evidence="12" id="KW-0482">Metalloprotease</keyword>
<dbReference type="GO" id="GO:0005615">
    <property type="term" value="C:extracellular space"/>
    <property type="evidence" value="ECO:0007669"/>
    <property type="project" value="TreeGrafter"/>
</dbReference>
<evidence type="ECO:0000256" key="8">
    <source>
        <dbReference type="ARBA" id="ARBA00022723"/>
    </source>
</evidence>
<organism evidence="17 18">
    <name type="scientific">Flavobacterium cucumis</name>
    <dbReference type="NCBI Taxonomy" id="416016"/>
    <lineage>
        <taxon>Bacteria</taxon>
        <taxon>Pseudomonadati</taxon>
        <taxon>Bacteroidota</taxon>
        <taxon>Flavobacteriia</taxon>
        <taxon>Flavobacteriales</taxon>
        <taxon>Flavobacteriaceae</taxon>
        <taxon>Flavobacterium</taxon>
    </lineage>
</organism>
<dbReference type="PRINTS" id="PR00756">
    <property type="entry name" value="ALADIPTASE"/>
</dbReference>
<dbReference type="Gene3D" id="2.60.40.1730">
    <property type="entry name" value="tricorn interacting facor f3 domain"/>
    <property type="match status" value="1"/>
</dbReference>